<evidence type="ECO:0000259" key="8">
    <source>
        <dbReference type="PROSITE" id="PS50928"/>
    </source>
</evidence>
<dbReference type="InterPro" id="IPR000515">
    <property type="entry name" value="MetI-like"/>
</dbReference>
<dbReference type="EMBL" id="JXAL01000034">
    <property type="protein sequence ID" value="KIL34194.1"/>
    <property type="molecule type" value="Genomic_DNA"/>
</dbReference>
<dbReference type="RefSeq" id="WP_041067855.1">
    <property type="nucleotide sequence ID" value="NZ_JXAL01000034.1"/>
</dbReference>
<feature type="transmembrane region" description="Helical" evidence="7">
    <location>
        <begin position="98"/>
        <end position="118"/>
    </location>
</feature>
<dbReference type="Pfam" id="PF19300">
    <property type="entry name" value="BPD_transp_1_N"/>
    <property type="match status" value="1"/>
</dbReference>
<comment type="similarity">
    <text evidence="7">Belongs to the binding-protein-dependent transport system permease family.</text>
</comment>
<feature type="transmembrane region" description="Helical" evidence="7">
    <location>
        <begin position="282"/>
        <end position="308"/>
    </location>
</feature>
<keyword evidence="2 7" id="KW-0813">Transport</keyword>
<dbReference type="InterPro" id="IPR035906">
    <property type="entry name" value="MetI-like_sf"/>
</dbReference>
<keyword evidence="3" id="KW-1003">Cell membrane</keyword>
<dbReference type="PANTHER" id="PTHR43163:SF6">
    <property type="entry name" value="DIPEPTIDE TRANSPORT SYSTEM PERMEASE PROTEIN DPPB-RELATED"/>
    <property type="match status" value="1"/>
</dbReference>
<evidence type="ECO:0000313" key="9">
    <source>
        <dbReference type="EMBL" id="KIL34194.1"/>
    </source>
</evidence>
<dbReference type="CDD" id="cd06261">
    <property type="entry name" value="TM_PBP2"/>
    <property type="match status" value="1"/>
</dbReference>
<dbReference type="Proteomes" id="UP000054526">
    <property type="component" value="Unassembled WGS sequence"/>
</dbReference>
<evidence type="ECO:0000256" key="2">
    <source>
        <dbReference type="ARBA" id="ARBA00022448"/>
    </source>
</evidence>
<organism evidence="9 10">
    <name type="scientific">Cohnella kolymensis</name>
    <dbReference type="NCBI Taxonomy" id="1590652"/>
    <lineage>
        <taxon>Bacteria</taxon>
        <taxon>Bacillati</taxon>
        <taxon>Bacillota</taxon>
        <taxon>Bacilli</taxon>
        <taxon>Bacillales</taxon>
        <taxon>Paenibacillaceae</taxon>
        <taxon>Cohnella</taxon>
    </lineage>
</organism>
<feature type="domain" description="ABC transmembrane type-1" evidence="8">
    <location>
        <begin position="94"/>
        <end position="301"/>
    </location>
</feature>
<dbReference type="Gene3D" id="1.10.3720.10">
    <property type="entry name" value="MetI-like"/>
    <property type="match status" value="1"/>
</dbReference>
<dbReference type="PROSITE" id="PS50928">
    <property type="entry name" value="ABC_TM1"/>
    <property type="match status" value="1"/>
</dbReference>
<feature type="transmembrane region" description="Helical" evidence="7">
    <location>
        <begin position="130"/>
        <end position="150"/>
    </location>
</feature>
<feature type="transmembrane region" description="Helical" evidence="7">
    <location>
        <begin position="12"/>
        <end position="30"/>
    </location>
</feature>
<gene>
    <name evidence="9" type="ORF">SD71_21260</name>
</gene>
<evidence type="ECO:0000256" key="4">
    <source>
        <dbReference type="ARBA" id="ARBA00022692"/>
    </source>
</evidence>
<name>A0ABR4ZZE6_9BACL</name>
<evidence type="ECO:0000256" key="6">
    <source>
        <dbReference type="ARBA" id="ARBA00023136"/>
    </source>
</evidence>
<feature type="transmembrane region" description="Helical" evidence="7">
    <location>
        <begin position="236"/>
        <end position="262"/>
    </location>
</feature>
<keyword evidence="6 7" id="KW-0472">Membrane</keyword>
<evidence type="ECO:0000256" key="1">
    <source>
        <dbReference type="ARBA" id="ARBA00004651"/>
    </source>
</evidence>
<keyword evidence="5 7" id="KW-1133">Transmembrane helix</keyword>
<feature type="transmembrane region" description="Helical" evidence="7">
    <location>
        <begin position="178"/>
        <end position="198"/>
    </location>
</feature>
<comment type="caution">
    <text evidence="9">The sequence shown here is derived from an EMBL/GenBank/DDBJ whole genome shotgun (WGS) entry which is preliminary data.</text>
</comment>
<dbReference type="Pfam" id="PF00528">
    <property type="entry name" value="BPD_transp_1"/>
    <property type="match status" value="1"/>
</dbReference>
<dbReference type="InterPro" id="IPR045621">
    <property type="entry name" value="BPD_transp_1_N"/>
</dbReference>
<evidence type="ECO:0000313" key="10">
    <source>
        <dbReference type="Proteomes" id="UP000054526"/>
    </source>
</evidence>
<keyword evidence="4 7" id="KW-0812">Transmembrane</keyword>
<evidence type="ECO:0000256" key="5">
    <source>
        <dbReference type="ARBA" id="ARBA00022989"/>
    </source>
</evidence>
<accession>A0ABR4ZZE6</accession>
<keyword evidence="10" id="KW-1185">Reference proteome</keyword>
<comment type="subcellular location">
    <subcellularLocation>
        <location evidence="1 7">Cell membrane</location>
        <topology evidence="1 7">Multi-pass membrane protein</topology>
    </subcellularLocation>
</comment>
<dbReference type="PANTHER" id="PTHR43163">
    <property type="entry name" value="DIPEPTIDE TRANSPORT SYSTEM PERMEASE PROTEIN DPPB-RELATED"/>
    <property type="match status" value="1"/>
</dbReference>
<dbReference type="SUPFAM" id="SSF161098">
    <property type="entry name" value="MetI-like"/>
    <property type="match status" value="1"/>
</dbReference>
<sequence length="322" mass="36772">MWLYIVRRSIHTVIVLFVVSLVCFTLMHLMPGNPWASIGMTLEQRQFIEEQKHLHGLDLPIYLQYIRWLKGLTDGYLGLNYNFTPIDQYIWTYVKRSLTLMVTAWTLALLIAFPWAVYNSRRPYGLSDTTALILGLIGFSIPLFYLGIAMKQVFAMELFWLPPSSMHRPDRVGQLGDLLVHMVLPVATLTISMLAYYLKFIRNSMLDILPSDYLQTARAKGVPERQVIYRHALRNAYIPIITMLSLDLPAIMSGSVVIEKVFNWQGIGWLMVKSAQTRDLPTLIAILMIVSAVVVAANWIADMFYLLADPRVRLSGTRTKSA</sequence>
<protein>
    <recommendedName>
        <fullName evidence="8">ABC transmembrane type-1 domain-containing protein</fullName>
    </recommendedName>
</protein>
<evidence type="ECO:0000256" key="3">
    <source>
        <dbReference type="ARBA" id="ARBA00022475"/>
    </source>
</evidence>
<reference evidence="9 10" key="1">
    <citation type="submission" date="2014-12" db="EMBL/GenBank/DDBJ databases">
        <title>Draft genome sequence of Cohnella kolymensis strain B-2846.</title>
        <authorList>
            <person name="Karlyshev A.V."/>
            <person name="Kudryashova E.B."/>
        </authorList>
    </citation>
    <scope>NUCLEOTIDE SEQUENCE [LARGE SCALE GENOMIC DNA]</scope>
    <source>
        <strain evidence="9 10">VKM B-2846</strain>
    </source>
</reference>
<evidence type="ECO:0000256" key="7">
    <source>
        <dbReference type="RuleBase" id="RU363032"/>
    </source>
</evidence>
<proteinExistence type="inferred from homology"/>